<evidence type="ECO:0000313" key="2">
    <source>
        <dbReference type="Proteomes" id="UP001148838"/>
    </source>
</evidence>
<evidence type="ECO:0000313" key="1">
    <source>
        <dbReference type="EMBL" id="KAJ4447612.1"/>
    </source>
</evidence>
<name>A0ABQ8TM67_PERAM</name>
<sequence>MAGLCEGGNEPPDSLKAINCPKTGVNLTSDIKKAPLMKQLDQEEDLFWVQSTYGQKTRALDVIQNDDYIKFVCTEFREGIRRRYITFFECHGSSIEGPALAVTHKLKTIFEKNVGYTYLSQIRNQLATAENRTENSDSENIQYVKFSPVNSRDVEKSLGSSVGTATDCELEGLRFNFSFAPVTRWSLFLTPVFTRFGSPGTFFFVSKDEIEAKGSPFWHGERDQTQIAEGAWQASRTRLPGGIPNVADTLGSVYSCPKGLS</sequence>
<keyword evidence="2" id="KW-1185">Reference proteome</keyword>
<accession>A0ABQ8TM67</accession>
<reference evidence="1 2" key="1">
    <citation type="journal article" date="2022" name="Allergy">
        <title>Genome assembly and annotation of Periplaneta americana reveal a comprehensive cockroach allergen profile.</title>
        <authorList>
            <person name="Wang L."/>
            <person name="Xiong Q."/>
            <person name="Saelim N."/>
            <person name="Wang L."/>
            <person name="Nong W."/>
            <person name="Wan A.T."/>
            <person name="Shi M."/>
            <person name="Liu X."/>
            <person name="Cao Q."/>
            <person name="Hui J.H.L."/>
            <person name="Sookrung N."/>
            <person name="Leung T.F."/>
            <person name="Tungtrongchitr A."/>
            <person name="Tsui S.K.W."/>
        </authorList>
    </citation>
    <scope>NUCLEOTIDE SEQUENCE [LARGE SCALE GENOMIC DNA]</scope>
    <source>
        <strain evidence="1">PWHHKU_190912</strain>
    </source>
</reference>
<comment type="caution">
    <text evidence="1">The sequence shown here is derived from an EMBL/GenBank/DDBJ whole genome shotgun (WGS) entry which is preliminary data.</text>
</comment>
<dbReference type="Proteomes" id="UP001148838">
    <property type="component" value="Unassembled WGS sequence"/>
</dbReference>
<organism evidence="1 2">
    <name type="scientific">Periplaneta americana</name>
    <name type="common">American cockroach</name>
    <name type="synonym">Blatta americana</name>
    <dbReference type="NCBI Taxonomy" id="6978"/>
    <lineage>
        <taxon>Eukaryota</taxon>
        <taxon>Metazoa</taxon>
        <taxon>Ecdysozoa</taxon>
        <taxon>Arthropoda</taxon>
        <taxon>Hexapoda</taxon>
        <taxon>Insecta</taxon>
        <taxon>Pterygota</taxon>
        <taxon>Neoptera</taxon>
        <taxon>Polyneoptera</taxon>
        <taxon>Dictyoptera</taxon>
        <taxon>Blattodea</taxon>
        <taxon>Blattoidea</taxon>
        <taxon>Blattidae</taxon>
        <taxon>Blattinae</taxon>
        <taxon>Periplaneta</taxon>
    </lineage>
</organism>
<dbReference type="EMBL" id="JAJSOF020000005">
    <property type="protein sequence ID" value="KAJ4447612.1"/>
    <property type="molecule type" value="Genomic_DNA"/>
</dbReference>
<protein>
    <submittedName>
        <fullName evidence="1">Uncharacterized protein</fullName>
    </submittedName>
</protein>
<gene>
    <name evidence="1" type="ORF">ANN_09619</name>
</gene>
<proteinExistence type="predicted"/>